<gene>
    <name evidence="1" type="ORF">Lyticum_00515</name>
</gene>
<evidence type="ECO:0000313" key="2">
    <source>
        <dbReference type="Proteomes" id="UP001289135"/>
    </source>
</evidence>
<dbReference type="Proteomes" id="UP001289135">
    <property type="component" value="Unassembled WGS sequence"/>
</dbReference>
<name>A0AAE5AGY4_9RICK</name>
<proteinExistence type="predicted"/>
<protein>
    <submittedName>
        <fullName evidence="1">Uncharacterized protein</fullName>
    </submittedName>
</protein>
<organism evidence="1 2">
    <name type="scientific">Lyticum sinuosum</name>
    <dbReference type="NCBI Taxonomy" id="1332059"/>
    <lineage>
        <taxon>Bacteria</taxon>
        <taxon>Pseudomonadati</taxon>
        <taxon>Pseudomonadota</taxon>
        <taxon>Alphaproteobacteria</taxon>
        <taxon>Rickettsiales</taxon>
        <taxon>Lyticum</taxon>
    </lineage>
</organism>
<evidence type="ECO:0000313" key="1">
    <source>
        <dbReference type="EMBL" id="MDZ5761342.1"/>
    </source>
</evidence>
<reference evidence="1" key="1">
    <citation type="submission" date="2023-02" db="EMBL/GenBank/DDBJ databases">
        <title>Host association and intracellularity evolved multiple times independently in the Rickettsiales.</title>
        <authorList>
            <person name="Castelli M."/>
            <person name="Nardi T."/>
            <person name="Gammuto L."/>
            <person name="Bellinzona G."/>
            <person name="Sabaneyeva E."/>
            <person name="Potekhin A."/>
            <person name="Serra V."/>
            <person name="Petroni G."/>
            <person name="Sassera D."/>
        </authorList>
    </citation>
    <scope>NUCLEOTIDE SEQUENCE</scope>
    <source>
        <strain evidence="1">USBL-36I1</strain>
    </source>
</reference>
<comment type="caution">
    <text evidence="1">The sequence shown here is derived from an EMBL/GenBank/DDBJ whole genome shotgun (WGS) entry which is preliminary data.</text>
</comment>
<dbReference type="AlphaFoldDB" id="A0AAE5AGY4"/>
<keyword evidence="2" id="KW-1185">Reference proteome</keyword>
<dbReference type="RefSeq" id="WP_322498771.1">
    <property type="nucleotide sequence ID" value="NZ_JARGYU010000002.1"/>
</dbReference>
<dbReference type="EMBL" id="JARGYU010000002">
    <property type="protein sequence ID" value="MDZ5761342.1"/>
    <property type="molecule type" value="Genomic_DNA"/>
</dbReference>
<sequence length="54" mass="6418">MSNNNKQVSNVFMNFSYISTINNEVDEEIDLNYQNCLIDQGNKVPQFFYKKHKI</sequence>
<accession>A0AAE5AGY4</accession>